<keyword evidence="2" id="KW-1185">Reference proteome</keyword>
<accession>A0A2P6PV01</accession>
<gene>
    <name evidence="1" type="ORF">RchiOBHm_Chr6g0287111</name>
</gene>
<reference evidence="1 2" key="1">
    <citation type="journal article" date="2018" name="Nat. Genet.">
        <title>The Rosa genome provides new insights in the design of modern roses.</title>
        <authorList>
            <person name="Bendahmane M."/>
        </authorList>
    </citation>
    <scope>NUCLEOTIDE SEQUENCE [LARGE SCALE GENOMIC DNA]</scope>
    <source>
        <strain evidence="2">cv. Old Blush</strain>
    </source>
</reference>
<dbReference type="Gramene" id="PRQ25755">
    <property type="protein sequence ID" value="PRQ25755"/>
    <property type="gene ID" value="RchiOBHm_Chr6g0287111"/>
</dbReference>
<dbReference type="EMBL" id="PDCK01000044">
    <property type="protein sequence ID" value="PRQ25755.1"/>
    <property type="molecule type" value="Genomic_DNA"/>
</dbReference>
<evidence type="ECO:0000313" key="1">
    <source>
        <dbReference type="EMBL" id="PRQ25755.1"/>
    </source>
</evidence>
<dbReference type="Proteomes" id="UP000238479">
    <property type="component" value="Chromosome 6"/>
</dbReference>
<protein>
    <recommendedName>
        <fullName evidence="3">Transposase, Ptta/En/Spm, plant</fullName>
    </recommendedName>
</protein>
<proteinExistence type="predicted"/>
<sequence length="173" mass="20168">MEFLIIHIGNHILPTLNSPIRCENETTSDYLKRPPRGKAKGDKDFKNKGRVEVQFNVRGQPDGEYAAGFSSFLGVTAREFVPLTTEWKNLTDLYKRQIWEHITRKYIVPEICKRNVFRKMMKLWRDYRSLTMKEVMQQAESVGLPRAAALLKSDNIDSMEVARFCKIQNDRSI</sequence>
<dbReference type="PANTHER" id="PTHR33144">
    <property type="entry name" value="OS10G0409366 PROTEIN-RELATED"/>
    <property type="match status" value="1"/>
</dbReference>
<evidence type="ECO:0008006" key="3">
    <source>
        <dbReference type="Google" id="ProtNLM"/>
    </source>
</evidence>
<name>A0A2P6PV01_ROSCH</name>
<comment type="caution">
    <text evidence="1">The sequence shown here is derived from an EMBL/GenBank/DDBJ whole genome shotgun (WGS) entry which is preliminary data.</text>
</comment>
<evidence type="ECO:0000313" key="2">
    <source>
        <dbReference type="Proteomes" id="UP000238479"/>
    </source>
</evidence>
<organism evidence="1 2">
    <name type="scientific">Rosa chinensis</name>
    <name type="common">China rose</name>
    <dbReference type="NCBI Taxonomy" id="74649"/>
    <lineage>
        <taxon>Eukaryota</taxon>
        <taxon>Viridiplantae</taxon>
        <taxon>Streptophyta</taxon>
        <taxon>Embryophyta</taxon>
        <taxon>Tracheophyta</taxon>
        <taxon>Spermatophyta</taxon>
        <taxon>Magnoliopsida</taxon>
        <taxon>eudicotyledons</taxon>
        <taxon>Gunneridae</taxon>
        <taxon>Pentapetalae</taxon>
        <taxon>rosids</taxon>
        <taxon>fabids</taxon>
        <taxon>Rosales</taxon>
        <taxon>Rosaceae</taxon>
        <taxon>Rosoideae</taxon>
        <taxon>Rosoideae incertae sedis</taxon>
        <taxon>Rosa</taxon>
    </lineage>
</organism>
<dbReference type="AlphaFoldDB" id="A0A2P6PV01"/>
<dbReference type="PANTHER" id="PTHR33144:SF45">
    <property type="entry name" value="TRANSPOSASE TNP1_EN_SPM-LIKE DOMAIN-CONTAINING PROTEIN"/>
    <property type="match status" value="1"/>
</dbReference>